<keyword evidence="2" id="KW-1185">Reference proteome</keyword>
<dbReference type="EMBL" id="JBHFFA010000003">
    <property type="protein sequence ID" value="KAL2635139.1"/>
    <property type="molecule type" value="Genomic_DNA"/>
</dbReference>
<protein>
    <submittedName>
        <fullName evidence="1">Uncharacterized protein</fullName>
    </submittedName>
</protein>
<gene>
    <name evidence="1" type="ORF">R1flu_006618</name>
</gene>
<name>A0ABD1YZ83_9MARC</name>
<proteinExistence type="predicted"/>
<reference evidence="1 2" key="1">
    <citation type="submission" date="2024-09" db="EMBL/GenBank/DDBJ databases">
        <title>Chromosome-scale assembly of Riccia fluitans.</title>
        <authorList>
            <person name="Paukszto L."/>
            <person name="Sawicki J."/>
            <person name="Karawczyk K."/>
            <person name="Piernik-Szablinska J."/>
            <person name="Szczecinska M."/>
            <person name="Mazdziarz M."/>
        </authorList>
    </citation>
    <scope>NUCLEOTIDE SEQUENCE [LARGE SCALE GENOMIC DNA]</scope>
    <source>
        <strain evidence="1">Rf_01</strain>
        <tissue evidence="1">Aerial parts of the thallus</tissue>
    </source>
</reference>
<accession>A0ABD1YZ83</accession>
<evidence type="ECO:0000313" key="2">
    <source>
        <dbReference type="Proteomes" id="UP001605036"/>
    </source>
</evidence>
<evidence type="ECO:0000313" key="1">
    <source>
        <dbReference type="EMBL" id="KAL2635139.1"/>
    </source>
</evidence>
<comment type="caution">
    <text evidence="1">The sequence shown here is derived from an EMBL/GenBank/DDBJ whole genome shotgun (WGS) entry which is preliminary data.</text>
</comment>
<sequence>MDDLLPPSLVRVVESLSSTPDYFKPLLPWRNTTWGRMEKSFVQASIRHELIDQLKLVSDAAPTKEPDYVSMTKLINYCDLGYELFEPLFRIVVQLLDCHRHSSAGNYTSVYISESSFPV</sequence>
<dbReference type="Proteomes" id="UP001605036">
    <property type="component" value="Unassembled WGS sequence"/>
</dbReference>
<organism evidence="1 2">
    <name type="scientific">Riccia fluitans</name>
    <dbReference type="NCBI Taxonomy" id="41844"/>
    <lineage>
        <taxon>Eukaryota</taxon>
        <taxon>Viridiplantae</taxon>
        <taxon>Streptophyta</taxon>
        <taxon>Embryophyta</taxon>
        <taxon>Marchantiophyta</taxon>
        <taxon>Marchantiopsida</taxon>
        <taxon>Marchantiidae</taxon>
        <taxon>Marchantiales</taxon>
        <taxon>Ricciaceae</taxon>
        <taxon>Riccia</taxon>
    </lineage>
</organism>
<dbReference type="AlphaFoldDB" id="A0ABD1YZ83"/>